<sequence>MSTIPNIYLDSGAHLVGNPQELEATNFLGLSKDTVLDSNTWKAKKAIDAGESHLHMTTTLRSAVAILRR</sequence>
<accession>A0A401H2J7</accession>
<protein>
    <submittedName>
        <fullName evidence="1">Uncharacterized protein</fullName>
    </submittedName>
</protein>
<dbReference type="InParanoid" id="A0A401H2J7"/>
<organism evidence="1 2">
    <name type="scientific">Sparassis crispa</name>
    <dbReference type="NCBI Taxonomy" id="139825"/>
    <lineage>
        <taxon>Eukaryota</taxon>
        <taxon>Fungi</taxon>
        <taxon>Dikarya</taxon>
        <taxon>Basidiomycota</taxon>
        <taxon>Agaricomycotina</taxon>
        <taxon>Agaricomycetes</taxon>
        <taxon>Polyporales</taxon>
        <taxon>Sparassidaceae</taxon>
        <taxon>Sparassis</taxon>
    </lineage>
</organism>
<gene>
    <name evidence="1" type="ORF">SCP_1400810</name>
</gene>
<dbReference type="RefSeq" id="XP_027619589.1">
    <property type="nucleotide sequence ID" value="XM_027763788.1"/>
</dbReference>
<dbReference type="AlphaFoldDB" id="A0A401H2J7"/>
<proteinExistence type="predicted"/>
<reference evidence="1 2" key="1">
    <citation type="journal article" date="2018" name="Sci. Rep.">
        <title>Genome sequence of the cauliflower mushroom Sparassis crispa (Hanabiratake) and its association with beneficial usage.</title>
        <authorList>
            <person name="Kiyama R."/>
            <person name="Furutani Y."/>
            <person name="Kawaguchi K."/>
            <person name="Nakanishi T."/>
        </authorList>
    </citation>
    <scope>NUCLEOTIDE SEQUENCE [LARGE SCALE GENOMIC DNA]</scope>
</reference>
<dbReference type="Proteomes" id="UP000287166">
    <property type="component" value="Unassembled WGS sequence"/>
</dbReference>
<keyword evidence="2" id="KW-1185">Reference proteome</keyword>
<comment type="caution">
    <text evidence="1">The sequence shown here is derived from an EMBL/GenBank/DDBJ whole genome shotgun (WGS) entry which is preliminary data.</text>
</comment>
<dbReference type="GeneID" id="38785593"/>
<name>A0A401H2J7_9APHY</name>
<dbReference type="EMBL" id="BFAD01000014">
    <property type="protein sequence ID" value="GBE88676.1"/>
    <property type="molecule type" value="Genomic_DNA"/>
</dbReference>
<evidence type="ECO:0000313" key="2">
    <source>
        <dbReference type="Proteomes" id="UP000287166"/>
    </source>
</evidence>
<evidence type="ECO:0000313" key="1">
    <source>
        <dbReference type="EMBL" id="GBE88676.1"/>
    </source>
</evidence>